<evidence type="ECO:0000313" key="2">
    <source>
        <dbReference type="Proteomes" id="UP000269721"/>
    </source>
</evidence>
<accession>A0A4P9W080</accession>
<organism evidence="1 2">
    <name type="scientific">Blyttiomyces helicus</name>
    <dbReference type="NCBI Taxonomy" id="388810"/>
    <lineage>
        <taxon>Eukaryota</taxon>
        <taxon>Fungi</taxon>
        <taxon>Fungi incertae sedis</taxon>
        <taxon>Chytridiomycota</taxon>
        <taxon>Chytridiomycota incertae sedis</taxon>
        <taxon>Chytridiomycetes</taxon>
        <taxon>Chytridiomycetes incertae sedis</taxon>
        <taxon>Blyttiomyces</taxon>
    </lineage>
</organism>
<proteinExistence type="predicted"/>
<dbReference type="EMBL" id="KZ998988">
    <property type="protein sequence ID" value="RKO85531.1"/>
    <property type="molecule type" value="Genomic_DNA"/>
</dbReference>
<name>A0A4P9W080_9FUNG</name>
<protein>
    <submittedName>
        <fullName evidence="1">Uncharacterized protein</fullName>
    </submittedName>
</protein>
<keyword evidence="2" id="KW-1185">Reference proteome</keyword>
<evidence type="ECO:0000313" key="1">
    <source>
        <dbReference type="EMBL" id="RKO85531.1"/>
    </source>
</evidence>
<gene>
    <name evidence="1" type="ORF">BDK51DRAFT_47914</name>
</gene>
<dbReference type="AlphaFoldDB" id="A0A4P9W080"/>
<sequence>MAEQLRFDDRVVIVTGSGGGSRSPRPSSLRKLIDFHPLPSSPSLRLASSYTGLGKAYATFFASRETDDFLPYPSFSSRTHQGASVVVNDLGSSAKGEGGSTKVSFAR</sequence>
<dbReference type="Proteomes" id="UP000269721">
    <property type="component" value="Unassembled WGS sequence"/>
</dbReference>
<reference evidence="2" key="1">
    <citation type="journal article" date="2018" name="Nat. Microbiol.">
        <title>Leveraging single-cell genomics to expand the fungal tree of life.</title>
        <authorList>
            <person name="Ahrendt S.R."/>
            <person name="Quandt C.A."/>
            <person name="Ciobanu D."/>
            <person name="Clum A."/>
            <person name="Salamov A."/>
            <person name="Andreopoulos B."/>
            <person name="Cheng J.F."/>
            <person name="Woyke T."/>
            <person name="Pelin A."/>
            <person name="Henrissat B."/>
            <person name="Reynolds N.K."/>
            <person name="Benny G.L."/>
            <person name="Smith M.E."/>
            <person name="James T.Y."/>
            <person name="Grigoriev I.V."/>
        </authorList>
    </citation>
    <scope>NUCLEOTIDE SEQUENCE [LARGE SCALE GENOMIC DNA]</scope>
</reference>